<evidence type="ECO:0000313" key="2">
    <source>
        <dbReference type="EMBL" id="ACU98463.1"/>
    </source>
</evidence>
<protein>
    <submittedName>
        <fullName evidence="2">Predicted cobalamin binding protein</fullName>
    </submittedName>
</protein>
<dbReference type="InterPro" id="IPR036594">
    <property type="entry name" value="Meth_synthase_dom"/>
</dbReference>
<name>C7MQ40_SACVD</name>
<dbReference type="InterPro" id="IPR006158">
    <property type="entry name" value="Cobalamin-bd"/>
</dbReference>
<feature type="domain" description="B12-binding" evidence="1">
    <location>
        <begin position="103"/>
        <end position="232"/>
    </location>
</feature>
<dbReference type="PROSITE" id="PS51332">
    <property type="entry name" value="B12_BINDING"/>
    <property type="match status" value="1"/>
</dbReference>
<evidence type="ECO:0000259" key="1">
    <source>
        <dbReference type="PROSITE" id="PS51332"/>
    </source>
</evidence>
<dbReference type="InterPro" id="IPR036724">
    <property type="entry name" value="Cobalamin-bd_sf"/>
</dbReference>
<dbReference type="Gene3D" id="1.10.1240.10">
    <property type="entry name" value="Methionine synthase domain"/>
    <property type="match status" value="1"/>
</dbReference>
<reference evidence="2 3" key="1">
    <citation type="journal article" date="2009" name="Stand. Genomic Sci.">
        <title>Complete genome sequence of Saccharomonospora viridis type strain (P101).</title>
        <authorList>
            <person name="Pati A."/>
            <person name="Sikorski J."/>
            <person name="Nolan M."/>
            <person name="Lapidus A."/>
            <person name="Copeland A."/>
            <person name="Glavina Del Rio T."/>
            <person name="Lucas S."/>
            <person name="Chen F."/>
            <person name="Tice H."/>
            <person name="Pitluck S."/>
            <person name="Cheng J.F."/>
            <person name="Chertkov O."/>
            <person name="Brettin T."/>
            <person name="Han C."/>
            <person name="Detter J.C."/>
            <person name="Kuske C."/>
            <person name="Bruce D."/>
            <person name="Goodwin L."/>
            <person name="Chain P."/>
            <person name="D'haeseleer P."/>
            <person name="Chen A."/>
            <person name="Palaniappan K."/>
            <person name="Ivanova N."/>
            <person name="Mavromatis K."/>
            <person name="Mikhailova N."/>
            <person name="Rohde M."/>
            <person name="Tindall B.J."/>
            <person name="Goker M."/>
            <person name="Bristow J."/>
            <person name="Eisen J.A."/>
            <person name="Markowitz V."/>
            <person name="Hugenholtz P."/>
            <person name="Kyrpides N.C."/>
            <person name="Klenk H.P."/>
        </authorList>
    </citation>
    <scope>NUCLEOTIDE SEQUENCE [LARGE SCALE GENOMIC DNA]</scope>
    <source>
        <strain evidence="3">ATCC 15386 / DSM 43017 / JCM 3036 / NBRC 12207 / P101</strain>
    </source>
</reference>
<evidence type="ECO:0000313" key="3">
    <source>
        <dbReference type="Proteomes" id="UP000000841"/>
    </source>
</evidence>
<dbReference type="EMBL" id="CP001683">
    <property type="protein sequence ID" value="ACU98463.1"/>
    <property type="molecule type" value="Genomic_DNA"/>
</dbReference>
<proteinExistence type="predicted"/>
<sequence length="363" mass="38508">MSELPFTSTAASGGGSEEVLGAFEHELAMGNTSAAVALVERALDAGAEPVSLLCEVIASAQHWVGQEWQTGRWSVAQEHIATGISLSATEAVARRVREVPITKGHVMVGCAEREWHALAALVVSTGLRAHGWRVTFLGAATPAEHLFSYLYQAGPDVVAISCSVAGGLPGTRRSIESVTQAGIPVLVGGSAFGVDELRARALGATAWAANLPEGIELVERLPTTVDPVEPLPLDVVSEQRALDAEHHRRAHRVLTRWKPLEGGAGDGPDVASGIELAQITSDCVEQALRTLEGALLTGDGRLVRETADWTYAVLASRSIPWSVVRSLRTELLAAVADLPRACRLLEQYWPDSTSAPTTEDVDD</sequence>
<dbReference type="InterPro" id="IPR003759">
    <property type="entry name" value="Cbl-bd_cap"/>
</dbReference>
<dbReference type="eggNOG" id="COG5012">
    <property type="taxonomic scope" value="Bacteria"/>
</dbReference>
<accession>C7MQ40</accession>
<dbReference type="SUPFAM" id="SSF52242">
    <property type="entry name" value="Cobalamin (vitamin B12)-binding domain"/>
    <property type="match status" value="1"/>
</dbReference>
<dbReference type="Proteomes" id="UP000000841">
    <property type="component" value="Chromosome"/>
</dbReference>
<dbReference type="RefSeq" id="WP_015787773.1">
    <property type="nucleotide sequence ID" value="NC_013159.1"/>
</dbReference>
<dbReference type="AlphaFoldDB" id="C7MQ40"/>
<organism evidence="2 3">
    <name type="scientific">Saccharomonospora viridis (strain ATCC 15386 / DSM 43017 / JCM 3036 / CCUG 5913 / NBRC 12207 / NCIMB 9602 / P101)</name>
    <name type="common">Thermoactinomyces viridis</name>
    <dbReference type="NCBI Taxonomy" id="471857"/>
    <lineage>
        <taxon>Bacteria</taxon>
        <taxon>Bacillati</taxon>
        <taxon>Actinomycetota</taxon>
        <taxon>Actinomycetes</taxon>
        <taxon>Pseudonocardiales</taxon>
        <taxon>Pseudonocardiaceae</taxon>
        <taxon>Saccharomonospora</taxon>
    </lineage>
</organism>
<dbReference type="STRING" id="471857.Svir_35010"/>
<gene>
    <name evidence="2" type="ordered locus">Svir_35010</name>
</gene>
<dbReference type="Pfam" id="PF02607">
    <property type="entry name" value="B12-binding_2"/>
    <property type="match status" value="1"/>
</dbReference>
<dbReference type="Gene3D" id="3.40.50.280">
    <property type="entry name" value="Cobalamin-binding domain"/>
    <property type="match status" value="1"/>
</dbReference>
<dbReference type="KEGG" id="svi:Svir_35010"/>
<dbReference type="GO" id="GO:0031419">
    <property type="term" value="F:cobalamin binding"/>
    <property type="evidence" value="ECO:0007669"/>
    <property type="project" value="InterPro"/>
</dbReference>
<dbReference type="GO" id="GO:0046872">
    <property type="term" value="F:metal ion binding"/>
    <property type="evidence" value="ECO:0007669"/>
    <property type="project" value="InterPro"/>
</dbReference>
<dbReference type="Pfam" id="PF02310">
    <property type="entry name" value="B12-binding"/>
    <property type="match status" value="1"/>
</dbReference>
<dbReference type="HOGENOM" id="CLU_069063_0_0_11"/>
<keyword evidence="3" id="KW-1185">Reference proteome</keyword>